<organism evidence="7 8">
    <name type="scientific">Mycolicibacterium conceptionense</name>
    <dbReference type="NCBI Taxonomy" id="451644"/>
    <lineage>
        <taxon>Bacteria</taxon>
        <taxon>Bacillati</taxon>
        <taxon>Actinomycetota</taxon>
        <taxon>Actinomycetes</taxon>
        <taxon>Mycobacteriales</taxon>
        <taxon>Mycobacteriaceae</taxon>
        <taxon>Mycolicibacterium</taxon>
    </lineage>
</organism>
<reference evidence="7 8" key="1">
    <citation type="submission" date="2016-06" db="EMBL/GenBank/DDBJ databases">
        <authorList>
            <person name="Kjaerup R.B."/>
            <person name="Dalgaard T.S."/>
            <person name="Juul-Madsen H.R."/>
        </authorList>
    </citation>
    <scope>NUCLEOTIDE SEQUENCE [LARGE SCALE GENOMIC DNA]</scope>
    <source>
        <strain evidence="7 8">ACS1953</strain>
    </source>
</reference>
<evidence type="ECO:0000256" key="1">
    <source>
        <dbReference type="ARBA" id="ARBA00010923"/>
    </source>
</evidence>
<dbReference type="SUPFAM" id="SSF116734">
    <property type="entry name" value="DNA methylase specificity domain"/>
    <property type="match status" value="1"/>
</dbReference>
<proteinExistence type="inferred from homology"/>
<evidence type="ECO:0000256" key="4">
    <source>
        <dbReference type="ARBA" id="ARBA00038652"/>
    </source>
</evidence>
<dbReference type="Pfam" id="PF01420">
    <property type="entry name" value="Methylase_S"/>
    <property type="match status" value="1"/>
</dbReference>
<dbReference type="EMBL" id="LZHX01000031">
    <property type="protein sequence ID" value="OBF25149.1"/>
    <property type="molecule type" value="Genomic_DNA"/>
</dbReference>
<dbReference type="GO" id="GO:0009307">
    <property type="term" value="P:DNA restriction-modification system"/>
    <property type="evidence" value="ECO:0007669"/>
    <property type="project" value="UniProtKB-KW"/>
</dbReference>
<dbReference type="InterPro" id="IPR029063">
    <property type="entry name" value="SAM-dependent_MTases_sf"/>
</dbReference>
<dbReference type="InterPro" id="IPR003356">
    <property type="entry name" value="DNA_methylase_A-5"/>
</dbReference>
<evidence type="ECO:0000256" key="2">
    <source>
        <dbReference type="ARBA" id="ARBA00022747"/>
    </source>
</evidence>
<evidence type="ECO:0000259" key="5">
    <source>
        <dbReference type="Pfam" id="PF01420"/>
    </source>
</evidence>
<dbReference type="Pfam" id="PF02384">
    <property type="entry name" value="N6_Mtase"/>
    <property type="match status" value="1"/>
</dbReference>
<name>A0A1A1Y1D3_9MYCO</name>
<sequence length="421" mass="47549">MTIPRVFTPYTTVATNLLFFTKGEPTKEIWYYEHRYPAGSKNYSKTKPIRIEEFDAEKAWWDNRVESEVAWKVSIDDVRDDWNLDIVNPNRVDAEHRDPVEIFRENEAVSDEIAATQKCLRDALVSASARTHPELDAETFTDSFVHIAEAPGGIQRLRRLIGDLAVRGLLSESNDSDEPVIDLLERLEHRRRALESRSRRPKQKSAAEVADRPFALPAEWQWARLGDVAADIQYGLTAKASAEVLEPAFVRITDIKSSQIKWESVPGCVDSEGDVGRFRLAAGDVLVARSGATVGVSAVVRELPRAAVFASYLIRIVPVEAWLSKWWPILVGSEFYWTQVRSITTGSAQPNINSTNMRGWLIPIPPLQEQHRIVQRVEELWGLCAELEVLYATRAEVRTALASATLHRLAGDGRVRRNTRL</sequence>
<dbReference type="PANTHER" id="PTHR43140:SF1">
    <property type="entry name" value="TYPE I RESTRICTION ENZYME ECOKI SPECIFICITY SUBUNIT"/>
    <property type="match status" value="1"/>
</dbReference>
<dbReference type="PANTHER" id="PTHR43140">
    <property type="entry name" value="TYPE-1 RESTRICTION ENZYME ECOKI SPECIFICITY PROTEIN"/>
    <property type="match status" value="1"/>
</dbReference>
<dbReference type="Proteomes" id="UP000093779">
    <property type="component" value="Unassembled WGS sequence"/>
</dbReference>
<evidence type="ECO:0000313" key="7">
    <source>
        <dbReference type="EMBL" id="OBF25149.1"/>
    </source>
</evidence>
<keyword evidence="2" id="KW-0680">Restriction system</keyword>
<dbReference type="InterPro" id="IPR000055">
    <property type="entry name" value="Restrct_endonuc_typeI_TRD"/>
</dbReference>
<accession>A0A1A1Y1D3</accession>
<dbReference type="GO" id="GO:0003677">
    <property type="term" value="F:DNA binding"/>
    <property type="evidence" value="ECO:0007669"/>
    <property type="project" value="UniProtKB-KW"/>
</dbReference>
<evidence type="ECO:0008006" key="9">
    <source>
        <dbReference type="Google" id="ProtNLM"/>
    </source>
</evidence>
<dbReference type="SUPFAM" id="SSF53335">
    <property type="entry name" value="S-adenosyl-L-methionine-dependent methyltransferases"/>
    <property type="match status" value="1"/>
</dbReference>
<feature type="domain" description="Type I restriction modification DNA specificity" evidence="5">
    <location>
        <begin position="217"/>
        <end position="382"/>
    </location>
</feature>
<evidence type="ECO:0000313" key="8">
    <source>
        <dbReference type="Proteomes" id="UP000093779"/>
    </source>
</evidence>
<dbReference type="InterPro" id="IPR051212">
    <property type="entry name" value="Type-I_RE_S_subunit"/>
</dbReference>
<evidence type="ECO:0000259" key="6">
    <source>
        <dbReference type="Pfam" id="PF02384"/>
    </source>
</evidence>
<comment type="caution">
    <text evidence="7">The sequence shown here is derived from an EMBL/GenBank/DDBJ whole genome shotgun (WGS) entry which is preliminary data.</text>
</comment>
<dbReference type="CDD" id="cd17521">
    <property type="entry name" value="RMtype1_S_Sau13435ORF2165P_TRD2-CR2_like"/>
    <property type="match status" value="1"/>
</dbReference>
<feature type="domain" description="DNA methylase adenine-specific" evidence="6">
    <location>
        <begin position="5"/>
        <end position="92"/>
    </location>
</feature>
<dbReference type="RefSeq" id="WP_064895171.1">
    <property type="nucleotide sequence ID" value="NZ_JBEUKP010000020.1"/>
</dbReference>
<dbReference type="AlphaFoldDB" id="A0A1A1Y1D3"/>
<dbReference type="Gene3D" id="3.40.50.150">
    <property type="entry name" value="Vaccinia Virus protein VP39"/>
    <property type="match status" value="1"/>
</dbReference>
<dbReference type="InterPro" id="IPR044946">
    <property type="entry name" value="Restrct_endonuc_typeI_TRD_sf"/>
</dbReference>
<gene>
    <name evidence="7" type="ORF">A5726_08060</name>
</gene>
<evidence type="ECO:0000256" key="3">
    <source>
        <dbReference type="ARBA" id="ARBA00023125"/>
    </source>
</evidence>
<comment type="similarity">
    <text evidence="1">Belongs to the type-I restriction system S methylase family.</text>
</comment>
<dbReference type="GO" id="GO:0008170">
    <property type="term" value="F:N-methyltransferase activity"/>
    <property type="evidence" value="ECO:0007669"/>
    <property type="project" value="InterPro"/>
</dbReference>
<dbReference type="Gene3D" id="3.90.220.20">
    <property type="entry name" value="DNA methylase specificity domains"/>
    <property type="match status" value="1"/>
</dbReference>
<comment type="subunit">
    <text evidence="4">The methyltransferase is composed of M and S polypeptides.</text>
</comment>
<keyword evidence="3" id="KW-0238">DNA-binding</keyword>
<protein>
    <recommendedName>
        <fullName evidence="9">Type I restriction modification DNA specificity domain-containing protein</fullName>
    </recommendedName>
</protein>